<feature type="compositionally biased region" description="Pro residues" evidence="2">
    <location>
        <begin position="429"/>
        <end position="438"/>
    </location>
</feature>
<feature type="region of interest" description="Disordered" evidence="2">
    <location>
        <begin position="1"/>
        <end position="33"/>
    </location>
</feature>
<feature type="compositionally biased region" description="Basic and acidic residues" evidence="2">
    <location>
        <begin position="790"/>
        <end position="801"/>
    </location>
</feature>
<feature type="coiled-coil region" evidence="1">
    <location>
        <begin position="257"/>
        <end position="319"/>
    </location>
</feature>
<evidence type="ECO:0000313" key="3">
    <source>
        <dbReference type="EMBL" id="CEM22467.1"/>
    </source>
</evidence>
<feature type="compositionally biased region" description="Low complexity" evidence="2">
    <location>
        <begin position="672"/>
        <end position="682"/>
    </location>
</feature>
<protein>
    <submittedName>
        <fullName evidence="3">Uncharacterized protein</fullName>
    </submittedName>
</protein>
<reference evidence="3" key="1">
    <citation type="submission" date="2014-11" db="EMBL/GenBank/DDBJ databases">
        <authorList>
            <person name="Otto D Thomas"/>
            <person name="Naeem Raeece"/>
        </authorList>
    </citation>
    <scope>NUCLEOTIDE SEQUENCE</scope>
</reference>
<feature type="compositionally biased region" description="Basic and acidic residues" evidence="2">
    <location>
        <begin position="364"/>
        <end position="375"/>
    </location>
</feature>
<feature type="compositionally biased region" description="Polar residues" evidence="2">
    <location>
        <begin position="407"/>
        <end position="416"/>
    </location>
</feature>
<feature type="compositionally biased region" description="Pro residues" evidence="2">
    <location>
        <begin position="724"/>
        <end position="733"/>
    </location>
</feature>
<feature type="compositionally biased region" description="Low complexity" evidence="2">
    <location>
        <begin position="753"/>
        <end position="767"/>
    </location>
</feature>
<gene>
    <name evidence="3" type="ORF">Cvel_19974</name>
</gene>
<proteinExistence type="predicted"/>
<feature type="compositionally biased region" description="Basic and acidic residues" evidence="2">
    <location>
        <begin position="145"/>
        <end position="178"/>
    </location>
</feature>
<feature type="compositionally biased region" description="Gly residues" evidence="2">
    <location>
        <begin position="857"/>
        <end position="867"/>
    </location>
</feature>
<dbReference type="AlphaFoldDB" id="A0A0G4G2P8"/>
<evidence type="ECO:0000256" key="2">
    <source>
        <dbReference type="SAM" id="MobiDB-lite"/>
    </source>
</evidence>
<feature type="compositionally biased region" description="Basic and acidic residues" evidence="2">
    <location>
        <begin position="699"/>
        <end position="710"/>
    </location>
</feature>
<feature type="compositionally biased region" description="Basic and acidic residues" evidence="2">
    <location>
        <begin position="343"/>
        <end position="352"/>
    </location>
</feature>
<feature type="compositionally biased region" description="Low complexity" evidence="2">
    <location>
        <begin position="418"/>
        <end position="428"/>
    </location>
</feature>
<feature type="region of interest" description="Disordered" evidence="2">
    <location>
        <begin position="145"/>
        <end position="179"/>
    </location>
</feature>
<evidence type="ECO:0000256" key="1">
    <source>
        <dbReference type="SAM" id="Coils"/>
    </source>
</evidence>
<feature type="region of interest" description="Disordered" evidence="2">
    <location>
        <begin position="342"/>
        <end position="836"/>
    </location>
</feature>
<keyword evidence="1" id="KW-0175">Coiled coil</keyword>
<feature type="compositionally biased region" description="Basic and acidic residues" evidence="2">
    <location>
        <begin position="468"/>
        <end position="487"/>
    </location>
</feature>
<organism evidence="3">
    <name type="scientific">Chromera velia CCMP2878</name>
    <dbReference type="NCBI Taxonomy" id="1169474"/>
    <lineage>
        <taxon>Eukaryota</taxon>
        <taxon>Sar</taxon>
        <taxon>Alveolata</taxon>
        <taxon>Colpodellida</taxon>
        <taxon>Chromeraceae</taxon>
        <taxon>Chromera</taxon>
    </lineage>
</organism>
<feature type="compositionally biased region" description="Basic and acidic residues" evidence="2">
    <location>
        <begin position="651"/>
        <end position="671"/>
    </location>
</feature>
<accession>A0A0G4G2P8</accession>
<name>A0A0G4G2P8_9ALVE</name>
<dbReference type="VEuPathDB" id="CryptoDB:Cvel_19974"/>
<feature type="region of interest" description="Disordered" evidence="2">
    <location>
        <begin position="848"/>
        <end position="867"/>
    </location>
</feature>
<dbReference type="EMBL" id="CDMZ01000837">
    <property type="protein sequence ID" value="CEM22467.1"/>
    <property type="molecule type" value="Genomic_DNA"/>
</dbReference>
<feature type="compositionally biased region" description="Basic and acidic residues" evidence="2">
    <location>
        <begin position="563"/>
        <end position="593"/>
    </location>
</feature>
<sequence>MILDFRASASQGERLNEEIPVNATEGTQGEEREPILTSVTVAHNRDRPDASTTSPPLTWWYERTDTLELQLRNLREVTRQLRTQAKADRETISELSDALRKEEKISAELAESLQDRDGEVVRLEEALKGLQTEKRNLVRAAARLREQRDQEKRATRERVREMERAEDEKEKVERESAGYKKSLKGLGSLQNFLSEELERERKKRTDLKAQVRAKLERFETEQSAVRAELSRHDAVVEGWERRVREGETKVASLEGDLAHAAEVNEHLDRLLEEKQAERDEVHRQLREVHAHNSQLHEELEEAKKRLFALESRRRMETRRLCDSHLQGVDNLIAAQRAQLLNSQEREKERTQRDSAPLPLFPFYPEDREGDTDRPPRRLQYRPFPLSSGDRPLPLTSPAPPLLDRKITQASAASSRTRPFPLASSLPLPSDVPPRPSSAPPLSRLSPARERPEGRNAAPVFHSPSRPAQAEEDKGVMKIGVGEEKPVEAEEEEEGEESAAKRRRTAQTATDTVPPPPNLSPSGALEEAVSSVSVPHPPLDQAKLHAPKNIFREVHAPAPTSKPSSDRRIKDREGRDKKTRAEAGRGSKTRDTPRHPAIRVTPPPSRPLRQAKELKPTSSLSRPLPLPPSLSSHTRAVSPSLRGKAKAAMGGDLKKGERERRVPEARKPDVPRQRQAQQQTRVQKVSRGTARSPIRTTARKQRETGGKERSKWARAGIGTRFGPPNSKPSSPPRFPVRSVSVPADRQRVDTSQTSRSVPPRLRGGPRPVSDFRKRKGLTSSADWDPVSLQQEKGDGETGREEGASTEPVQHQSAYTLDPSAFRESVRAEPGPSMPAGVELESQSVWVPQPVPARSLDGPPGGGFWVRPD</sequence>